<keyword evidence="1" id="KW-1133">Transmembrane helix</keyword>
<name>A0A2X3AEZ6_CLOPF</name>
<protein>
    <submittedName>
        <fullName evidence="2">Uncharacterized protein</fullName>
    </submittedName>
</protein>
<feature type="transmembrane region" description="Helical" evidence="1">
    <location>
        <begin position="69"/>
        <end position="90"/>
    </location>
</feature>
<dbReference type="AlphaFoldDB" id="A0A2X3AEZ6"/>
<dbReference type="Proteomes" id="UP000249986">
    <property type="component" value="Unassembled WGS sequence"/>
</dbReference>
<keyword evidence="1" id="KW-0472">Membrane</keyword>
<keyword evidence="1" id="KW-0812">Transmembrane</keyword>
<sequence length="98" mass="10441">MKTAIRITKLIAGGIEVLLGIPVLGASIILGLAWIPLGVMLVFHIINLVLSKNENLPITGSILGIVGNALGWIPFLGMIMHILTAVFVIIEACKMKVE</sequence>
<accession>A0A2X3AEZ6</accession>
<dbReference type="EMBL" id="UAWG01000020">
    <property type="protein sequence ID" value="SQB61069.1"/>
    <property type="molecule type" value="Genomic_DNA"/>
</dbReference>
<reference evidence="2 3" key="1">
    <citation type="submission" date="2018-06" db="EMBL/GenBank/DDBJ databases">
        <authorList>
            <consortium name="Pathogen Informatics"/>
            <person name="Doyle S."/>
        </authorList>
    </citation>
    <scope>NUCLEOTIDE SEQUENCE [LARGE SCALE GENOMIC DNA]</scope>
    <source>
        <strain evidence="2 3">NCTC10719</strain>
    </source>
</reference>
<organism evidence="2 3">
    <name type="scientific">Clostridium perfringens</name>
    <dbReference type="NCBI Taxonomy" id="1502"/>
    <lineage>
        <taxon>Bacteria</taxon>
        <taxon>Bacillati</taxon>
        <taxon>Bacillota</taxon>
        <taxon>Clostridia</taxon>
        <taxon>Eubacteriales</taxon>
        <taxon>Clostridiaceae</taxon>
        <taxon>Clostridium</taxon>
    </lineage>
</organism>
<gene>
    <name evidence="2" type="ORF">NCTC10719_02740</name>
</gene>
<proteinExistence type="predicted"/>
<evidence type="ECO:0000313" key="2">
    <source>
        <dbReference type="EMBL" id="SQB61069.1"/>
    </source>
</evidence>
<dbReference type="RefSeq" id="WP_111927024.1">
    <property type="nucleotide sequence ID" value="NZ_CABHIO010000007.1"/>
</dbReference>
<evidence type="ECO:0000313" key="3">
    <source>
        <dbReference type="Proteomes" id="UP000249986"/>
    </source>
</evidence>
<feature type="transmembrane region" description="Helical" evidence="1">
    <location>
        <begin position="21"/>
        <end position="49"/>
    </location>
</feature>
<evidence type="ECO:0000256" key="1">
    <source>
        <dbReference type="SAM" id="Phobius"/>
    </source>
</evidence>